<keyword evidence="6" id="KW-0732">Signal</keyword>
<evidence type="ECO:0000256" key="4">
    <source>
        <dbReference type="ARBA" id="ARBA00022577"/>
    </source>
</evidence>
<dbReference type="InterPro" id="IPR036574">
    <property type="entry name" value="Scorpion_toxin-like_sf"/>
</dbReference>
<evidence type="ECO:0000313" key="9">
    <source>
        <dbReference type="Proteomes" id="UP000029120"/>
    </source>
</evidence>
<gene>
    <name evidence="8" type="ordered locus">AALP_Aa4g224500</name>
</gene>
<feature type="domain" description="Knottins-like" evidence="7">
    <location>
        <begin position="33"/>
        <end position="84"/>
    </location>
</feature>
<dbReference type="InterPro" id="IPR002061">
    <property type="entry name" value="Scorpion_toxinL/defensin"/>
</dbReference>
<proteinExistence type="inferred from homology"/>
<dbReference type="InterPro" id="IPR003614">
    <property type="entry name" value="Knottins"/>
</dbReference>
<dbReference type="GO" id="GO:0031640">
    <property type="term" value="P:killing of cells of another organism"/>
    <property type="evidence" value="ECO:0007669"/>
    <property type="project" value="UniProtKB-KW"/>
</dbReference>
<name>A0A087H4X8_ARAAL</name>
<evidence type="ECO:0000256" key="1">
    <source>
        <dbReference type="ARBA" id="ARBA00004613"/>
    </source>
</evidence>
<feature type="chain" id="PRO_5001822870" description="Knottins-like domain-containing protein" evidence="6">
    <location>
        <begin position="30"/>
        <end position="99"/>
    </location>
</feature>
<dbReference type="GO" id="GO:0050832">
    <property type="term" value="P:defense response to fungus"/>
    <property type="evidence" value="ECO:0007669"/>
    <property type="project" value="UniProtKB-KW"/>
</dbReference>
<evidence type="ECO:0000256" key="2">
    <source>
        <dbReference type="ARBA" id="ARBA00022525"/>
    </source>
</evidence>
<evidence type="ECO:0000259" key="7">
    <source>
        <dbReference type="SMART" id="SM00505"/>
    </source>
</evidence>
<dbReference type="OMA" id="NFCAPRI"/>
<sequence length="99" mass="11060">MAKAIKSVSIFAVLFIFFLVVSEMSGIEAQDTECLEEYGGDVGFAFCAPRIWPTLCYQFCRLYKGAKGGKCVSEENVKCICDFCNDSPYVIKSIINKEM</sequence>
<dbReference type="AlphaFoldDB" id="A0A087H4X8"/>
<dbReference type="Proteomes" id="UP000029120">
    <property type="component" value="Chromosome 4"/>
</dbReference>
<evidence type="ECO:0000256" key="5">
    <source>
        <dbReference type="ARBA" id="ARBA00038027"/>
    </source>
</evidence>
<feature type="signal peptide" evidence="6">
    <location>
        <begin position="1"/>
        <end position="29"/>
    </location>
</feature>
<evidence type="ECO:0000313" key="8">
    <source>
        <dbReference type="EMBL" id="KFK37180.1"/>
    </source>
</evidence>
<keyword evidence="2" id="KW-0964">Secreted</keyword>
<protein>
    <recommendedName>
        <fullName evidence="7">Knottins-like domain-containing protein</fullName>
    </recommendedName>
</protein>
<keyword evidence="4" id="KW-0295">Fungicide</keyword>
<dbReference type="SMART" id="SM00505">
    <property type="entry name" value="Knot1"/>
    <property type="match status" value="1"/>
</dbReference>
<reference evidence="9" key="1">
    <citation type="journal article" date="2015" name="Nat. Plants">
        <title>Genome expansion of Arabis alpina linked with retrotransposition and reduced symmetric DNA methylation.</title>
        <authorList>
            <person name="Willing E.M."/>
            <person name="Rawat V."/>
            <person name="Mandakova T."/>
            <person name="Maumus F."/>
            <person name="James G.V."/>
            <person name="Nordstroem K.J."/>
            <person name="Becker C."/>
            <person name="Warthmann N."/>
            <person name="Chica C."/>
            <person name="Szarzynska B."/>
            <person name="Zytnicki M."/>
            <person name="Albani M.C."/>
            <person name="Kiefer C."/>
            <person name="Bergonzi S."/>
            <person name="Castaings L."/>
            <person name="Mateos J.L."/>
            <person name="Berns M.C."/>
            <person name="Bujdoso N."/>
            <person name="Piofczyk T."/>
            <person name="de Lorenzo L."/>
            <person name="Barrero-Sicilia C."/>
            <person name="Mateos I."/>
            <person name="Piednoel M."/>
            <person name="Hagmann J."/>
            <person name="Chen-Min-Tao R."/>
            <person name="Iglesias-Fernandez R."/>
            <person name="Schuster S.C."/>
            <person name="Alonso-Blanco C."/>
            <person name="Roudier F."/>
            <person name="Carbonero P."/>
            <person name="Paz-Ares J."/>
            <person name="Davis S.J."/>
            <person name="Pecinka A."/>
            <person name="Quesneville H."/>
            <person name="Colot V."/>
            <person name="Lysak M.A."/>
            <person name="Weigel D."/>
            <person name="Coupland G."/>
            <person name="Schneeberger K."/>
        </authorList>
    </citation>
    <scope>NUCLEOTIDE SEQUENCE [LARGE SCALE GENOMIC DNA]</scope>
    <source>
        <strain evidence="9">cv. Pajares</strain>
    </source>
</reference>
<dbReference type="GO" id="GO:0005576">
    <property type="term" value="C:extracellular region"/>
    <property type="evidence" value="ECO:0007669"/>
    <property type="project" value="UniProtKB-SubCell"/>
</dbReference>
<dbReference type="Gene3D" id="3.30.30.10">
    <property type="entry name" value="Knottin, scorpion toxin-like"/>
    <property type="match status" value="1"/>
</dbReference>
<accession>A0A087H4X8</accession>
<dbReference type="Pfam" id="PF00537">
    <property type="entry name" value="Toxin_3"/>
    <property type="match status" value="1"/>
</dbReference>
<comment type="subcellular location">
    <subcellularLocation>
        <location evidence="1">Secreted</location>
    </subcellularLocation>
</comment>
<dbReference type="SUPFAM" id="SSF57095">
    <property type="entry name" value="Scorpion toxin-like"/>
    <property type="match status" value="1"/>
</dbReference>
<organism evidence="8 9">
    <name type="scientific">Arabis alpina</name>
    <name type="common">Alpine rock-cress</name>
    <dbReference type="NCBI Taxonomy" id="50452"/>
    <lineage>
        <taxon>Eukaryota</taxon>
        <taxon>Viridiplantae</taxon>
        <taxon>Streptophyta</taxon>
        <taxon>Embryophyta</taxon>
        <taxon>Tracheophyta</taxon>
        <taxon>Spermatophyta</taxon>
        <taxon>Magnoliopsida</taxon>
        <taxon>eudicotyledons</taxon>
        <taxon>Gunneridae</taxon>
        <taxon>Pentapetalae</taxon>
        <taxon>rosids</taxon>
        <taxon>malvids</taxon>
        <taxon>Brassicales</taxon>
        <taxon>Brassicaceae</taxon>
        <taxon>Arabideae</taxon>
        <taxon>Arabis</taxon>
    </lineage>
</organism>
<keyword evidence="9" id="KW-1185">Reference proteome</keyword>
<comment type="similarity">
    <text evidence="5">Belongs to the DEFL family. Protease inhibitor I18 (RTI/MTI-2) subfamily.</text>
</comment>
<dbReference type="GO" id="GO:0019871">
    <property type="term" value="F:sodium channel inhibitor activity"/>
    <property type="evidence" value="ECO:0007669"/>
    <property type="project" value="InterPro"/>
</dbReference>
<dbReference type="Gramene" id="KFK37180">
    <property type="protein sequence ID" value="KFK37180"/>
    <property type="gene ID" value="AALP_AA4G224500"/>
</dbReference>
<evidence type="ECO:0000256" key="6">
    <source>
        <dbReference type="SAM" id="SignalP"/>
    </source>
</evidence>
<keyword evidence="3" id="KW-0929">Antimicrobial</keyword>
<evidence type="ECO:0000256" key="3">
    <source>
        <dbReference type="ARBA" id="ARBA00022529"/>
    </source>
</evidence>
<dbReference type="EMBL" id="CM002872">
    <property type="protein sequence ID" value="KFK37180.1"/>
    <property type="molecule type" value="Genomic_DNA"/>
</dbReference>